<protein>
    <submittedName>
        <fullName evidence="1">Uncharacterized protein</fullName>
    </submittedName>
</protein>
<proteinExistence type="predicted"/>
<dbReference type="AlphaFoldDB" id="A0A5J9W0D2"/>
<dbReference type="EMBL" id="RWGY01000007">
    <property type="protein sequence ID" value="TVU40984.1"/>
    <property type="molecule type" value="Genomic_DNA"/>
</dbReference>
<keyword evidence="2" id="KW-1185">Reference proteome</keyword>
<dbReference type="Proteomes" id="UP000324897">
    <property type="component" value="Chromosome 4"/>
</dbReference>
<evidence type="ECO:0000313" key="2">
    <source>
        <dbReference type="Proteomes" id="UP000324897"/>
    </source>
</evidence>
<gene>
    <name evidence="1" type="ORF">EJB05_14470</name>
</gene>
<evidence type="ECO:0000313" key="1">
    <source>
        <dbReference type="EMBL" id="TVU40984.1"/>
    </source>
</evidence>
<organism evidence="1 2">
    <name type="scientific">Eragrostis curvula</name>
    <name type="common">weeping love grass</name>
    <dbReference type="NCBI Taxonomy" id="38414"/>
    <lineage>
        <taxon>Eukaryota</taxon>
        <taxon>Viridiplantae</taxon>
        <taxon>Streptophyta</taxon>
        <taxon>Embryophyta</taxon>
        <taxon>Tracheophyta</taxon>
        <taxon>Spermatophyta</taxon>
        <taxon>Magnoliopsida</taxon>
        <taxon>Liliopsida</taxon>
        <taxon>Poales</taxon>
        <taxon>Poaceae</taxon>
        <taxon>PACMAD clade</taxon>
        <taxon>Chloridoideae</taxon>
        <taxon>Eragrostideae</taxon>
        <taxon>Eragrostidinae</taxon>
        <taxon>Eragrostis</taxon>
    </lineage>
</organism>
<feature type="non-terminal residue" evidence="1">
    <location>
        <position position="1"/>
    </location>
</feature>
<dbReference type="Gramene" id="TVU40984">
    <property type="protein sequence ID" value="TVU40984"/>
    <property type="gene ID" value="EJB05_14470"/>
</dbReference>
<comment type="caution">
    <text evidence="1">The sequence shown here is derived from an EMBL/GenBank/DDBJ whole genome shotgun (WGS) entry which is preliminary data.</text>
</comment>
<sequence>MQGINNKVEIIGNPDSTGALAVTSHLKIVKVQCEVFDNIVGQVSVFGKDKCKSQGQRRRQTLFVMPLDTNDVPYTGTSLHGGRVYICDLGLGGSPVAIVRLDKTHCRFG</sequence>
<accession>A0A5J9W0D2</accession>
<name>A0A5J9W0D2_9POAL</name>
<reference evidence="1 2" key="1">
    <citation type="journal article" date="2019" name="Sci. Rep.">
        <title>A high-quality genome of Eragrostis curvula grass provides insights into Poaceae evolution and supports new strategies to enhance forage quality.</title>
        <authorList>
            <person name="Carballo J."/>
            <person name="Santos B.A.C.M."/>
            <person name="Zappacosta D."/>
            <person name="Garbus I."/>
            <person name="Selva J.P."/>
            <person name="Gallo C.A."/>
            <person name="Diaz A."/>
            <person name="Albertini E."/>
            <person name="Caccamo M."/>
            <person name="Echenique V."/>
        </authorList>
    </citation>
    <scope>NUCLEOTIDE SEQUENCE [LARGE SCALE GENOMIC DNA]</scope>
    <source>
        <strain evidence="2">cv. Victoria</strain>
        <tissue evidence="1">Leaf</tissue>
    </source>
</reference>